<dbReference type="SMART" id="SM00304">
    <property type="entry name" value="HAMP"/>
    <property type="match status" value="1"/>
</dbReference>
<evidence type="ECO:0000256" key="4">
    <source>
        <dbReference type="ARBA" id="ARBA00023136"/>
    </source>
</evidence>
<feature type="domain" description="Methyl-accepting transducer" evidence="9">
    <location>
        <begin position="360"/>
        <end position="596"/>
    </location>
</feature>
<dbReference type="Gene3D" id="1.10.287.950">
    <property type="entry name" value="Methyl-accepting chemotaxis protein"/>
    <property type="match status" value="1"/>
</dbReference>
<dbReference type="EMBL" id="LJZX01000043">
    <property type="protein sequence ID" value="PKQ76274.1"/>
    <property type="molecule type" value="Genomic_DNA"/>
</dbReference>
<dbReference type="PANTHER" id="PTHR32089:SF119">
    <property type="entry name" value="METHYL-ACCEPTING CHEMOTAXIS PROTEIN CTPL"/>
    <property type="match status" value="1"/>
</dbReference>
<evidence type="ECO:0000313" key="12">
    <source>
        <dbReference type="Proteomes" id="UP000233526"/>
    </source>
</evidence>
<dbReference type="SMART" id="SM00283">
    <property type="entry name" value="MA"/>
    <property type="match status" value="1"/>
</dbReference>
<evidence type="ECO:0000256" key="5">
    <source>
        <dbReference type="ARBA" id="ARBA00023224"/>
    </source>
</evidence>
<dbReference type="Gene3D" id="1.20.120.30">
    <property type="entry name" value="Aspartate receptor, ligand-binding domain"/>
    <property type="match status" value="1"/>
</dbReference>
<dbReference type="AlphaFoldDB" id="A0A2N3IVL4"/>
<dbReference type="GO" id="GO:0006935">
    <property type="term" value="P:chemotaxis"/>
    <property type="evidence" value="ECO:0007669"/>
    <property type="project" value="InterPro"/>
</dbReference>
<evidence type="ECO:0000259" key="9">
    <source>
        <dbReference type="PROSITE" id="PS50111"/>
    </source>
</evidence>
<evidence type="ECO:0000313" key="11">
    <source>
        <dbReference type="EMBL" id="PKQ76274.1"/>
    </source>
</evidence>
<comment type="caution">
    <text evidence="11">The sequence shown here is derived from an EMBL/GenBank/DDBJ whole genome shotgun (WGS) entry which is preliminary data.</text>
</comment>
<feature type="transmembrane region" description="Helical" evidence="8">
    <location>
        <begin position="12"/>
        <end position="32"/>
    </location>
</feature>
<dbReference type="PROSITE" id="PS50111">
    <property type="entry name" value="CHEMOTAXIS_TRANSDUC_2"/>
    <property type="match status" value="1"/>
</dbReference>
<accession>A0A2N3IVL4</accession>
<comment type="similarity">
    <text evidence="6">Belongs to the methyl-accepting chemotaxis (MCP) protein family.</text>
</comment>
<comment type="subcellular location">
    <subcellularLocation>
        <location evidence="1">Membrane</location>
        <topology evidence="1">Multi-pass membrane protein</topology>
    </subcellularLocation>
</comment>
<dbReference type="Pfam" id="PF00015">
    <property type="entry name" value="MCPsignal"/>
    <property type="match status" value="1"/>
</dbReference>
<protein>
    <submittedName>
        <fullName evidence="11">Chemotaxis protein</fullName>
    </submittedName>
</protein>
<dbReference type="Pfam" id="PF14827">
    <property type="entry name" value="dCache_3"/>
    <property type="match status" value="1"/>
</dbReference>
<keyword evidence="5 7" id="KW-0807">Transducer</keyword>
<name>A0A2N3IVL4_AERSO</name>
<dbReference type="PRINTS" id="PR00260">
    <property type="entry name" value="CHEMTRNSDUCR"/>
</dbReference>
<dbReference type="PROSITE" id="PS50885">
    <property type="entry name" value="HAMP"/>
    <property type="match status" value="1"/>
</dbReference>
<dbReference type="CDD" id="cd11386">
    <property type="entry name" value="MCP_signal"/>
    <property type="match status" value="1"/>
</dbReference>
<dbReference type="InterPro" id="IPR029151">
    <property type="entry name" value="Sensor-like_sf"/>
</dbReference>
<keyword evidence="3 8" id="KW-1133">Transmembrane helix</keyword>
<dbReference type="GO" id="GO:0016020">
    <property type="term" value="C:membrane"/>
    <property type="evidence" value="ECO:0007669"/>
    <property type="project" value="UniProtKB-SubCell"/>
</dbReference>
<dbReference type="PANTHER" id="PTHR32089">
    <property type="entry name" value="METHYL-ACCEPTING CHEMOTAXIS PROTEIN MCPB"/>
    <property type="match status" value="1"/>
</dbReference>
<dbReference type="CDD" id="cd06225">
    <property type="entry name" value="HAMP"/>
    <property type="match status" value="1"/>
</dbReference>
<sequence>MFPPRKLGHQITLLAISGIVLLAVVLLTFNLFENRQRAVTAEQGALQTELQNIESVIRNASHETMLAATLIAQRPDAAKAVADKDWQTLASLFDPLWPVLKAQGIQQFHFHVPPATSLYRVHKPANHGDDLSTTRLAVVEVNRNHQPVGGLETGQGGTGIRGVVPVTFNGQPVGSVEFGRALDTSLFADLLGKDSRLAIYLFEQGKPVLLTGTSMLGESGDWYQGVLAGESRFTTIKQQGSDFLVMAAPLRDFSGKAVGVIELARDHSGVAAALARQSWQMVMIALLGTALIAMALVLLLARLSRPLLDSVKALEALANGSGDLGSKLPVAGPEEIRRLGSAFNVFVAKIRDTISQLTTTLGELAGESERLSRSAAGNLSSMTRQQEQTTQLATAMTEMTSTVHEVAHNTVQAAEAASEADNQAVTGDEVVQQSVSMIEQLAEEIASAGNTVREVAKASEQIGSVLAVIQSIAEQTNLLALNAAIEAARAGEQGRGFAVVADEVRSLAGRTQHSTAEIRGTIEQLQRAVGATVTMIEHSVSQAGESVERANQAGEALSRIKGAVNSIRDMNAQIATASEEQSSVSDEITRNIVSVHEISQATTLVARDTAQIATHVATLVDKLGELAGQFQDGSNVRMVLTRARAAHLGWKTRVRAYLDGQEGLSRSEAVSDKECRLGRWYFSEGASCCSSQPAFKAIATPHARLHQVIQQVIELKNQHKHDEAEALYREIEHNSEKVVGCIDQLLQEMTKPER</sequence>
<evidence type="ECO:0000256" key="1">
    <source>
        <dbReference type="ARBA" id="ARBA00004141"/>
    </source>
</evidence>
<dbReference type="InterPro" id="IPR029150">
    <property type="entry name" value="dCache_3"/>
</dbReference>
<reference evidence="11 12" key="1">
    <citation type="journal article" date="2017" name="Front. Microbiol.">
        <title>Strong Genomic and Phenotypic Heterogeneity in the Aeromonas sobria Species Complex.</title>
        <authorList>
            <person name="Gauthier J."/>
            <person name="Vincent A.T."/>
            <person name="Charette S.J."/>
            <person name="Derome N."/>
        </authorList>
    </citation>
    <scope>NUCLEOTIDE SEQUENCE [LARGE SCALE GENOMIC DNA]</scope>
    <source>
        <strain evidence="11 12">JF2635</strain>
    </source>
</reference>
<gene>
    <name evidence="11" type="ORF">AOX56_18920</name>
</gene>
<evidence type="ECO:0000256" key="7">
    <source>
        <dbReference type="PROSITE-ProRule" id="PRU00284"/>
    </source>
</evidence>
<dbReference type="Proteomes" id="UP000233526">
    <property type="component" value="Unassembled WGS sequence"/>
</dbReference>
<dbReference type="SUPFAM" id="SSF103190">
    <property type="entry name" value="Sensory domain-like"/>
    <property type="match status" value="1"/>
</dbReference>
<proteinExistence type="inferred from homology"/>
<dbReference type="InterPro" id="IPR004089">
    <property type="entry name" value="MCPsignal_dom"/>
</dbReference>
<dbReference type="GO" id="GO:0007165">
    <property type="term" value="P:signal transduction"/>
    <property type="evidence" value="ECO:0007669"/>
    <property type="project" value="UniProtKB-KW"/>
</dbReference>
<dbReference type="GO" id="GO:0004888">
    <property type="term" value="F:transmembrane signaling receptor activity"/>
    <property type="evidence" value="ECO:0007669"/>
    <property type="project" value="InterPro"/>
</dbReference>
<dbReference type="Pfam" id="PF00672">
    <property type="entry name" value="HAMP"/>
    <property type="match status" value="1"/>
</dbReference>
<dbReference type="InterPro" id="IPR004090">
    <property type="entry name" value="Chemotax_Me-accpt_rcpt"/>
</dbReference>
<dbReference type="InterPro" id="IPR003660">
    <property type="entry name" value="HAMP_dom"/>
</dbReference>
<evidence type="ECO:0000259" key="10">
    <source>
        <dbReference type="PROSITE" id="PS50885"/>
    </source>
</evidence>
<dbReference type="Pfam" id="PF13682">
    <property type="entry name" value="CZB"/>
    <property type="match status" value="1"/>
</dbReference>
<evidence type="ECO:0000256" key="3">
    <source>
        <dbReference type="ARBA" id="ARBA00022989"/>
    </source>
</evidence>
<keyword evidence="2 8" id="KW-0812">Transmembrane</keyword>
<evidence type="ECO:0000256" key="2">
    <source>
        <dbReference type="ARBA" id="ARBA00022692"/>
    </source>
</evidence>
<dbReference type="InterPro" id="IPR025991">
    <property type="entry name" value="Chemoreceptor_zinc-bind_dom"/>
</dbReference>
<dbReference type="SUPFAM" id="SSF58104">
    <property type="entry name" value="Methyl-accepting chemotaxis protein (MCP) signaling domain"/>
    <property type="match status" value="1"/>
</dbReference>
<feature type="transmembrane region" description="Helical" evidence="8">
    <location>
        <begin position="279"/>
        <end position="301"/>
    </location>
</feature>
<evidence type="ECO:0000256" key="6">
    <source>
        <dbReference type="ARBA" id="ARBA00029447"/>
    </source>
</evidence>
<keyword evidence="4 8" id="KW-0472">Membrane</keyword>
<dbReference type="RefSeq" id="WP_101318986.1">
    <property type="nucleotide sequence ID" value="NZ_CAWNSS010000043.1"/>
</dbReference>
<feature type="domain" description="HAMP" evidence="10">
    <location>
        <begin position="301"/>
        <end position="355"/>
    </location>
</feature>
<dbReference type="Gene3D" id="3.30.450.20">
    <property type="entry name" value="PAS domain"/>
    <property type="match status" value="1"/>
</dbReference>
<dbReference type="FunFam" id="1.10.287.950:FF:000001">
    <property type="entry name" value="Methyl-accepting chemotaxis sensory transducer"/>
    <property type="match status" value="1"/>
</dbReference>
<organism evidence="11 12">
    <name type="scientific">Aeromonas sobria</name>
    <dbReference type="NCBI Taxonomy" id="646"/>
    <lineage>
        <taxon>Bacteria</taxon>
        <taxon>Pseudomonadati</taxon>
        <taxon>Pseudomonadota</taxon>
        <taxon>Gammaproteobacteria</taxon>
        <taxon>Aeromonadales</taxon>
        <taxon>Aeromonadaceae</taxon>
        <taxon>Aeromonas</taxon>
    </lineage>
</organism>
<evidence type="ECO:0000256" key="8">
    <source>
        <dbReference type="SAM" id="Phobius"/>
    </source>
</evidence>